<dbReference type="PATRIC" id="fig|1350482.3.peg.2225"/>
<organism evidence="2 3">
    <name type="scientific">Cellulosimicrobium cellulans F16</name>
    <dbReference type="NCBI Taxonomy" id="1350482"/>
    <lineage>
        <taxon>Bacteria</taxon>
        <taxon>Bacillati</taxon>
        <taxon>Actinomycetota</taxon>
        <taxon>Actinomycetes</taxon>
        <taxon>Micrococcales</taxon>
        <taxon>Promicromonosporaceae</taxon>
        <taxon>Cellulosimicrobium</taxon>
    </lineage>
</organism>
<feature type="compositionally biased region" description="Basic and acidic residues" evidence="1">
    <location>
        <begin position="42"/>
        <end position="58"/>
    </location>
</feature>
<comment type="caution">
    <text evidence="2">The sequence shown here is derived from an EMBL/GenBank/DDBJ whole genome shotgun (WGS) entry which is preliminary data.</text>
</comment>
<evidence type="ECO:0000313" key="2">
    <source>
        <dbReference type="EMBL" id="KON73475.1"/>
    </source>
</evidence>
<name>A0A0M0F7D6_CELCE</name>
<proteinExistence type="predicted"/>
<feature type="compositionally biased region" description="Basic and acidic residues" evidence="1">
    <location>
        <begin position="206"/>
        <end position="222"/>
    </location>
</feature>
<evidence type="ECO:0000313" key="3">
    <source>
        <dbReference type="Proteomes" id="UP000037387"/>
    </source>
</evidence>
<accession>A0A0M0F7D6</accession>
<reference evidence="2 3" key="1">
    <citation type="journal article" date="2015" name="Sci. Rep.">
        <title>Functional and structural properties of a novel cellulosome-like multienzyme complex: efficient glycoside hydrolysis of water-insoluble 7-xylosyl-10-deacetylpaclitaxel.</title>
        <authorList>
            <person name="Dou T.Y."/>
            <person name="Luan H.W."/>
            <person name="Ge G.B."/>
            <person name="Dong M.M."/>
            <person name="Zou H.F."/>
            <person name="He Y.Q."/>
            <person name="Cui P."/>
            <person name="Wang J.Y."/>
            <person name="Hao D.C."/>
            <person name="Yang S.L."/>
            <person name="Yang L."/>
        </authorList>
    </citation>
    <scope>NUCLEOTIDE SEQUENCE [LARGE SCALE GENOMIC DNA]</scope>
    <source>
        <strain evidence="2 3">F16</strain>
    </source>
</reference>
<feature type="compositionally biased region" description="Low complexity" evidence="1">
    <location>
        <begin position="156"/>
        <end position="166"/>
    </location>
</feature>
<feature type="compositionally biased region" description="Low complexity" evidence="1">
    <location>
        <begin position="243"/>
        <end position="259"/>
    </location>
</feature>
<feature type="region of interest" description="Disordered" evidence="1">
    <location>
        <begin position="198"/>
        <end position="259"/>
    </location>
</feature>
<feature type="region of interest" description="Disordered" evidence="1">
    <location>
        <begin position="33"/>
        <end position="81"/>
    </location>
</feature>
<keyword evidence="3" id="KW-1185">Reference proteome</keyword>
<dbReference type="AntiFam" id="ANF00142">
    <property type="entry name" value="Shadow ORF (opposite yadG)"/>
</dbReference>
<dbReference type="EMBL" id="ATNL01000008">
    <property type="protein sequence ID" value="KON73475.1"/>
    <property type="molecule type" value="Genomic_DNA"/>
</dbReference>
<dbReference type="Proteomes" id="UP000037387">
    <property type="component" value="Unassembled WGS sequence"/>
</dbReference>
<feature type="compositionally biased region" description="Low complexity" evidence="1">
    <location>
        <begin position="59"/>
        <end position="68"/>
    </location>
</feature>
<protein>
    <submittedName>
        <fullName evidence="2">Uncharacterized protein</fullName>
    </submittedName>
</protein>
<dbReference type="AlphaFoldDB" id="A0A0M0F7D6"/>
<gene>
    <name evidence="2" type="ORF">M768_11070</name>
</gene>
<sequence length="259" mass="27558">MAREHDGAGERAQRRRQELGRVVVEVVRRLVEQQRAGLTHQQRGEPEPRPLPARERADGAAGDAVDVESQAGERARGARVGVPHLRELGPVEGARVRLLDPRAGPRDGPRAVRAREGEGRLLELALDRPDAGQRVVDDRTHGRRRRVGELLVQEPEVVGPGHGPVVGRERAREHAQQGGLADAVLADETRAVAGVDGEVDAAQHGTAREGHADVGRTEDRGGTGHGAITYQGARAARARARDGAGATTTGSTGRSGRGR</sequence>
<feature type="region of interest" description="Disordered" evidence="1">
    <location>
        <begin position="96"/>
        <end position="115"/>
    </location>
</feature>
<evidence type="ECO:0000256" key="1">
    <source>
        <dbReference type="SAM" id="MobiDB-lite"/>
    </source>
</evidence>
<feature type="region of interest" description="Disordered" evidence="1">
    <location>
        <begin position="156"/>
        <end position="180"/>
    </location>
</feature>